<reference evidence="3 4" key="1">
    <citation type="submission" date="2016-05" db="EMBL/GenBank/DDBJ databases">
        <authorList>
            <person name="Naeem Raeece"/>
        </authorList>
    </citation>
    <scope>NUCLEOTIDE SEQUENCE [LARGE SCALE GENOMIC DNA]</scope>
</reference>
<evidence type="ECO:0000313" key="3">
    <source>
        <dbReference type="Proteomes" id="UP000078550"/>
    </source>
</evidence>
<evidence type="ECO:0000313" key="2">
    <source>
        <dbReference type="EMBL" id="SBT32129.1"/>
    </source>
</evidence>
<proteinExistence type="predicted"/>
<dbReference type="AlphaFoldDB" id="A0A1A8YKQ5"/>
<evidence type="ECO:0000313" key="4">
    <source>
        <dbReference type="Proteomes" id="UP000078555"/>
    </source>
</evidence>
<dbReference type="EMBL" id="FLRE01000030">
    <property type="protein sequence ID" value="SBT32129.1"/>
    <property type="molecule type" value="Genomic_DNA"/>
</dbReference>
<reference evidence="2" key="2">
    <citation type="submission" date="2016-05" db="EMBL/GenBank/DDBJ databases">
        <authorList>
            <person name="Lavstsen T."/>
            <person name="Jespersen J.S."/>
        </authorList>
    </citation>
    <scope>NUCLEOTIDE SEQUENCE [LARGE SCALE GENOMIC DNA]</scope>
</reference>
<keyword evidence="4" id="KW-1185">Reference proteome</keyword>
<dbReference type="EMBL" id="FLRD01000023">
    <property type="protein sequence ID" value="SBT31601.1"/>
    <property type="molecule type" value="Genomic_DNA"/>
</dbReference>
<protein>
    <submittedName>
        <fullName evidence="2">Uncharacterized protein</fullName>
    </submittedName>
</protein>
<sequence>MKATTGFGEGKGDNTRVREGVQAAKQIKRKETVHRYNCAWKAYMKKTISHFYSIIERPLTRRRRSPP</sequence>
<accession>A0A1A8YKQ5</accession>
<name>A0A1A8YKQ5_PLAOA</name>
<evidence type="ECO:0000313" key="1">
    <source>
        <dbReference type="EMBL" id="SBT31601.1"/>
    </source>
</evidence>
<organism evidence="2 3">
    <name type="scientific">Plasmodium ovale wallikeri</name>
    <dbReference type="NCBI Taxonomy" id="864142"/>
    <lineage>
        <taxon>Eukaryota</taxon>
        <taxon>Sar</taxon>
        <taxon>Alveolata</taxon>
        <taxon>Apicomplexa</taxon>
        <taxon>Aconoidasida</taxon>
        <taxon>Haemosporida</taxon>
        <taxon>Plasmodiidae</taxon>
        <taxon>Plasmodium</taxon>
        <taxon>Plasmodium (Plasmodium)</taxon>
    </lineage>
</organism>
<dbReference type="Proteomes" id="UP000078550">
    <property type="component" value="Unassembled WGS sequence"/>
</dbReference>
<dbReference type="Proteomes" id="UP000078555">
    <property type="component" value="Unassembled WGS sequence"/>
</dbReference>
<gene>
    <name evidence="1" type="ORF">POVWA1_007910</name>
    <name evidence="2" type="ORF">POVWA2_007900</name>
</gene>